<reference evidence="2" key="1">
    <citation type="submission" date="2021-01" db="EMBL/GenBank/DDBJ databases">
        <title>Whole genome shotgun sequence of Catellatospora methionotrophica NBRC 14553.</title>
        <authorList>
            <person name="Komaki H."/>
            <person name="Tamura T."/>
        </authorList>
    </citation>
    <scope>NUCLEOTIDE SEQUENCE</scope>
    <source>
        <strain evidence="2">NBRC 14553</strain>
    </source>
</reference>
<dbReference type="RefSeq" id="WP_166385103.1">
    <property type="nucleotide sequence ID" value="NZ_BAAATT010000033.1"/>
</dbReference>
<gene>
    <name evidence="2" type="ORF">Cme02nite_08190</name>
</gene>
<keyword evidence="3" id="KW-1185">Reference proteome</keyword>
<dbReference type="EMBL" id="BONJ01000001">
    <property type="protein sequence ID" value="GIG12487.1"/>
    <property type="molecule type" value="Genomic_DNA"/>
</dbReference>
<keyword evidence="1" id="KW-0472">Membrane</keyword>
<sequence>MTLAGILLRRDPVALIGTLLSLGLSLALDVTGAASGVESLLAALGGITLAFVLDSIVRAERRFQLRETVEATPWFGDAIHPLAASARKIDQLYPGSHVSAEARLRFEQLAENLADLTRGRFEREGSDYTYLIQPTLQAQLTIEAVTNILPGNNRLDWWEASDGREYWQANLDAIAQGVRITRIFTHAGMSHRLEQLIEAQRAAGVHVVVLARAEVPEALQMNFTVWDGRHAWEARLNAAGTVVANIYTVNPTDVSRMRAAFDRLVHASGQLRR</sequence>
<evidence type="ECO:0000256" key="1">
    <source>
        <dbReference type="SAM" id="Phobius"/>
    </source>
</evidence>
<organism evidence="2 3">
    <name type="scientific">Catellatospora methionotrophica</name>
    <dbReference type="NCBI Taxonomy" id="121620"/>
    <lineage>
        <taxon>Bacteria</taxon>
        <taxon>Bacillati</taxon>
        <taxon>Actinomycetota</taxon>
        <taxon>Actinomycetes</taxon>
        <taxon>Micromonosporales</taxon>
        <taxon>Micromonosporaceae</taxon>
        <taxon>Catellatospora</taxon>
    </lineage>
</organism>
<evidence type="ECO:0000313" key="3">
    <source>
        <dbReference type="Proteomes" id="UP000660339"/>
    </source>
</evidence>
<evidence type="ECO:0000313" key="2">
    <source>
        <dbReference type="EMBL" id="GIG12487.1"/>
    </source>
</evidence>
<comment type="caution">
    <text evidence="2">The sequence shown here is derived from an EMBL/GenBank/DDBJ whole genome shotgun (WGS) entry which is preliminary data.</text>
</comment>
<keyword evidence="1" id="KW-0812">Transmembrane</keyword>
<accession>A0A8J3L5G8</accession>
<keyword evidence="1" id="KW-1133">Transmembrane helix</keyword>
<dbReference type="Proteomes" id="UP000660339">
    <property type="component" value="Unassembled WGS sequence"/>
</dbReference>
<feature type="transmembrane region" description="Helical" evidence="1">
    <location>
        <begin position="37"/>
        <end position="57"/>
    </location>
</feature>
<dbReference type="AlphaFoldDB" id="A0A8J3L5G8"/>
<protein>
    <submittedName>
        <fullName evidence="2">Uncharacterized protein</fullName>
    </submittedName>
</protein>
<proteinExistence type="predicted"/>
<name>A0A8J3L5G8_9ACTN</name>